<dbReference type="SUPFAM" id="SSF51735">
    <property type="entry name" value="NAD(P)-binding Rossmann-fold domains"/>
    <property type="match status" value="1"/>
</dbReference>
<dbReference type="AlphaFoldDB" id="A0A1G8C7A9"/>
<evidence type="ECO:0000256" key="1">
    <source>
        <dbReference type="ARBA" id="ARBA00022857"/>
    </source>
</evidence>
<dbReference type="InterPro" id="IPR036291">
    <property type="entry name" value="NAD(P)-bd_dom_sf"/>
</dbReference>
<evidence type="ECO:0000313" key="4">
    <source>
        <dbReference type="Proteomes" id="UP000198748"/>
    </source>
</evidence>
<evidence type="ECO:0000259" key="2">
    <source>
        <dbReference type="Pfam" id="PF13460"/>
    </source>
</evidence>
<dbReference type="PANTHER" id="PTHR42748">
    <property type="entry name" value="NITROGEN METABOLITE REPRESSION PROTEIN NMRA FAMILY MEMBER"/>
    <property type="match status" value="1"/>
</dbReference>
<dbReference type="EMBL" id="FNAN01000036">
    <property type="protein sequence ID" value="SDH41262.1"/>
    <property type="molecule type" value="Genomic_DNA"/>
</dbReference>
<dbReference type="Gene3D" id="3.40.50.720">
    <property type="entry name" value="NAD(P)-binding Rossmann-like Domain"/>
    <property type="match status" value="1"/>
</dbReference>
<dbReference type="Proteomes" id="UP000198748">
    <property type="component" value="Unassembled WGS sequence"/>
</dbReference>
<keyword evidence="4" id="KW-1185">Reference proteome</keyword>
<accession>A0A1G8C7A9</accession>
<dbReference type="InterPro" id="IPR051164">
    <property type="entry name" value="NmrA-like_oxidored"/>
</dbReference>
<name>A0A1G8C7A9_9BACT</name>
<proteinExistence type="predicted"/>
<reference evidence="4" key="1">
    <citation type="submission" date="2016-10" db="EMBL/GenBank/DDBJ databases">
        <authorList>
            <person name="Varghese N."/>
            <person name="Submissions S."/>
        </authorList>
    </citation>
    <scope>NUCLEOTIDE SEQUENCE [LARGE SCALE GENOMIC DNA]</scope>
    <source>
        <strain evidence="4">DSM 25329</strain>
    </source>
</reference>
<dbReference type="Pfam" id="PF13460">
    <property type="entry name" value="NAD_binding_10"/>
    <property type="match status" value="1"/>
</dbReference>
<sequence length="265" mass="28941">MKWQVWDHLYDSKLRHINIMKIVVIGGTGLIGSNVSEKLRALGHQVIVASPSAGVNALTGEGLADAMEHAEVVVDLSNSASPEENTAINFFRTAGKNLAAAEKAAGIKHHLVLSIVGIDRALYIGYLRAKKEQEDIIKESGIPYTIIRATQFHEHITTIIAVQSDEEAIHVSTVDYQPIAVEDVVVLVTRLALEAPKNATVEIAGPDLAPMNEFVSRYLSVKGGEKPVKANDDSKYMFFEIPKSLLVPQGDFYPGKIRFGDWVNG</sequence>
<organism evidence="3 4">
    <name type="scientific">Dyadobacter soli</name>
    <dbReference type="NCBI Taxonomy" id="659014"/>
    <lineage>
        <taxon>Bacteria</taxon>
        <taxon>Pseudomonadati</taxon>
        <taxon>Bacteroidota</taxon>
        <taxon>Cytophagia</taxon>
        <taxon>Cytophagales</taxon>
        <taxon>Spirosomataceae</taxon>
        <taxon>Dyadobacter</taxon>
    </lineage>
</organism>
<protein>
    <submittedName>
        <fullName evidence="3">Uncharacterized conserved protein YbjT, contains NAD(P)-binding and DUF2867 domains</fullName>
    </submittedName>
</protein>
<dbReference type="STRING" id="659014.SAMN04487996_13619"/>
<gene>
    <name evidence="3" type="ORF">SAMN04487996_13619</name>
</gene>
<dbReference type="InterPro" id="IPR016040">
    <property type="entry name" value="NAD(P)-bd_dom"/>
</dbReference>
<dbReference type="PANTHER" id="PTHR42748:SF3">
    <property type="entry name" value="BLL4366 PROTEIN"/>
    <property type="match status" value="1"/>
</dbReference>
<feature type="domain" description="NAD(P)-binding" evidence="2">
    <location>
        <begin position="26"/>
        <end position="174"/>
    </location>
</feature>
<evidence type="ECO:0000313" key="3">
    <source>
        <dbReference type="EMBL" id="SDH41262.1"/>
    </source>
</evidence>
<keyword evidence="1" id="KW-0521">NADP</keyword>